<feature type="transmembrane region" description="Helical" evidence="6">
    <location>
        <begin position="45"/>
        <end position="62"/>
    </location>
</feature>
<dbReference type="AlphaFoldDB" id="A0A8J3DZX7"/>
<feature type="transmembrane region" description="Helical" evidence="6">
    <location>
        <begin position="68"/>
        <end position="90"/>
    </location>
</feature>
<reference evidence="7" key="2">
    <citation type="submission" date="2020-09" db="EMBL/GenBank/DDBJ databases">
        <authorList>
            <person name="Sun Q."/>
            <person name="Sedlacek I."/>
        </authorList>
    </citation>
    <scope>NUCLEOTIDE SEQUENCE</scope>
    <source>
        <strain evidence="7">CCM 7684</strain>
    </source>
</reference>
<protein>
    <submittedName>
        <fullName evidence="7">Cytochrome c oxidase assembly protein</fullName>
    </submittedName>
</protein>
<evidence type="ECO:0000256" key="6">
    <source>
        <dbReference type="SAM" id="Phobius"/>
    </source>
</evidence>
<feature type="transmembrane region" description="Helical" evidence="6">
    <location>
        <begin position="15"/>
        <end position="33"/>
    </location>
</feature>
<keyword evidence="5 6" id="KW-0472">Membrane</keyword>
<evidence type="ECO:0000256" key="4">
    <source>
        <dbReference type="ARBA" id="ARBA00022989"/>
    </source>
</evidence>
<gene>
    <name evidence="7" type="ORF">GCM10007276_28220</name>
</gene>
<reference evidence="7" key="1">
    <citation type="journal article" date="2014" name="Int. J. Syst. Evol. Microbiol.">
        <title>Complete genome sequence of Corynebacterium casei LMG S-19264T (=DSM 44701T), isolated from a smear-ripened cheese.</title>
        <authorList>
            <consortium name="US DOE Joint Genome Institute (JGI-PGF)"/>
            <person name="Walter F."/>
            <person name="Albersmeier A."/>
            <person name="Kalinowski J."/>
            <person name="Ruckert C."/>
        </authorList>
    </citation>
    <scope>NUCLEOTIDE SEQUENCE</scope>
    <source>
        <strain evidence="7">CCM 7684</strain>
    </source>
</reference>
<sequence>MWTDSSFLGPLSGHMLQHIVLMNLIAPAIAYCLRDMLPKELWRSWPYATAVQIALIWGWHAPSVLESAFTSMFLMGLMHASLFAAALWFWGTLASMAGNARWRALFALLVTGKLFCLLGALLVFAPRSLFDGFYDLCGPAWQGAARAEDQHFAGLMMLIACPLSYVAAGVLISERWFRELEMLDRRDDRSII</sequence>
<dbReference type="EMBL" id="BMCP01000003">
    <property type="protein sequence ID" value="GGE49425.1"/>
    <property type="molecule type" value="Genomic_DNA"/>
</dbReference>
<evidence type="ECO:0000313" key="7">
    <source>
        <dbReference type="EMBL" id="GGE49425.1"/>
    </source>
</evidence>
<evidence type="ECO:0000256" key="3">
    <source>
        <dbReference type="ARBA" id="ARBA00022692"/>
    </source>
</evidence>
<comment type="caution">
    <text evidence="7">The sequence shown here is derived from an EMBL/GenBank/DDBJ whole genome shotgun (WGS) entry which is preliminary data.</text>
</comment>
<accession>A0A8J3DZX7</accession>
<evidence type="ECO:0000313" key="8">
    <source>
        <dbReference type="Proteomes" id="UP000602745"/>
    </source>
</evidence>
<dbReference type="Proteomes" id="UP000602745">
    <property type="component" value="Unassembled WGS sequence"/>
</dbReference>
<proteinExistence type="predicted"/>
<organism evidence="7 8">
    <name type="scientific">Agaricicola taiwanensis</name>
    <dbReference type="NCBI Taxonomy" id="591372"/>
    <lineage>
        <taxon>Bacteria</taxon>
        <taxon>Pseudomonadati</taxon>
        <taxon>Pseudomonadota</taxon>
        <taxon>Alphaproteobacteria</taxon>
        <taxon>Rhodobacterales</taxon>
        <taxon>Paracoccaceae</taxon>
        <taxon>Agaricicola</taxon>
    </lineage>
</organism>
<name>A0A8J3DZX7_9RHOB</name>
<dbReference type="GO" id="GO:0005886">
    <property type="term" value="C:plasma membrane"/>
    <property type="evidence" value="ECO:0007669"/>
    <property type="project" value="UniProtKB-SubCell"/>
</dbReference>
<keyword evidence="4 6" id="KW-1133">Transmembrane helix</keyword>
<dbReference type="Pfam" id="PF09678">
    <property type="entry name" value="Caa3_CtaG"/>
    <property type="match status" value="1"/>
</dbReference>
<dbReference type="InterPro" id="IPR019108">
    <property type="entry name" value="Caa3_assmbl_CtaG-rel"/>
</dbReference>
<keyword evidence="2" id="KW-1003">Cell membrane</keyword>
<feature type="transmembrane region" description="Helical" evidence="6">
    <location>
        <begin position="102"/>
        <end position="125"/>
    </location>
</feature>
<keyword evidence="3 6" id="KW-0812">Transmembrane</keyword>
<evidence type="ECO:0000256" key="1">
    <source>
        <dbReference type="ARBA" id="ARBA00004651"/>
    </source>
</evidence>
<evidence type="ECO:0000256" key="5">
    <source>
        <dbReference type="ARBA" id="ARBA00023136"/>
    </source>
</evidence>
<keyword evidence="8" id="KW-1185">Reference proteome</keyword>
<comment type="subcellular location">
    <subcellularLocation>
        <location evidence="1">Cell membrane</location>
        <topology evidence="1">Multi-pass membrane protein</topology>
    </subcellularLocation>
</comment>
<evidence type="ECO:0000256" key="2">
    <source>
        <dbReference type="ARBA" id="ARBA00022475"/>
    </source>
</evidence>
<feature type="transmembrane region" description="Helical" evidence="6">
    <location>
        <begin position="152"/>
        <end position="172"/>
    </location>
</feature>